<evidence type="ECO:0000256" key="2">
    <source>
        <dbReference type="ARBA" id="ARBA00023125"/>
    </source>
</evidence>
<organism evidence="6 7">
    <name type="scientific">Corallincola platygyrae</name>
    <dbReference type="NCBI Taxonomy" id="1193278"/>
    <lineage>
        <taxon>Bacteria</taxon>
        <taxon>Pseudomonadati</taxon>
        <taxon>Pseudomonadota</taxon>
        <taxon>Gammaproteobacteria</taxon>
        <taxon>Alteromonadales</taxon>
        <taxon>Psychromonadaceae</taxon>
        <taxon>Corallincola</taxon>
    </lineage>
</organism>
<reference evidence="7" key="1">
    <citation type="journal article" date="2019" name="Int. J. Syst. Evol. Microbiol.">
        <title>The Global Catalogue of Microorganisms (GCM) 10K type strain sequencing project: providing services to taxonomists for standard genome sequencing and annotation.</title>
        <authorList>
            <consortium name="The Broad Institute Genomics Platform"/>
            <consortium name="The Broad Institute Genome Sequencing Center for Infectious Disease"/>
            <person name="Wu L."/>
            <person name="Ma J."/>
        </authorList>
    </citation>
    <scope>NUCLEOTIDE SEQUENCE [LARGE SCALE GENOMIC DNA]</scope>
    <source>
        <strain evidence="7">CGMCC 1.10992</strain>
    </source>
</reference>
<evidence type="ECO:0000313" key="7">
    <source>
        <dbReference type="Proteomes" id="UP001597380"/>
    </source>
</evidence>
<dbReference type="Gene3D" id="1.10.10.10">
    <property type="entry name" value="Winged helix-like DNA-binding domain superfamily/Winged helix DNA-binding domain"/>
    <property type="match status" value="1"/>
</dbReference>
<dbReference type="Pfam" id="PF01380">
    <property type="entry name" value="SIS"/>
    <property type="match status" value="1"/>
</dbReference>
<keyword evidence="1" id="KW-0805">Transcription regulation</keyword>
<dbReference type="PANTHER" id="PTHR30514:SF1">
    <property type="entry name" value="HTH-TYPE TRANSCRIPTIONAL REGULATOR HEXR-RELATED"/>
    <property type="match status" value="1"/>
</dbReference>
<comment type="caution">
    <text evidence="6">The sequence shown here is derived from an EMBL/GenBank/DDBJ whole genome shotgun (WGS) entry which is preliminary data.</text>
</comment>
<proteinExistence type="predicted"/>
<evidence type="ECO:0000259" key="5">
    <source>
        <dbReference type="PROSITE" id="PS51464"/>
    </source>
</evidence>
<keyword evidence="2" id="KW-0238">DNA-binding</keyword>
<dbReference type="SUPFAM" id="SSF46689">
    <property type="entry name" value="Homeodomain-like"/>
    <property type="match status" value="1"/>
</dbReference>
<dbReference type="Proteomes" id="UP001597380">
    <property type="component" value="Unassembled WGS sequence"/>
</dbReference>
<keyword evidence="3" id="KW-0804">Transcription</keyword>
<dbReference type="CDD" id="cd05013">
    <property type="entry name" value="SIS_RpiR"/>
    <property type="match status" value="1"/>
</dbReference>
<gene>
    <name evidence="6" type="ORF">ACFSJ3_05180</name>
</gene>
<dbReference type="Gene3D" id="3.40.50.10490">
    <property type="entry name" value="Glucose-6-phosphate isomerase like protein, domain 1"/>
    <property type="match status" value="1"/>
</dbReference>
<dbReference type="Pfam" id="PF01418">
    <property type="entry name" value="HTH_6"/>
    <property type="match status" value="1"/>
</dbReference>
<evidence type="ECO:0000256" key="1">
    <source>
        <dbReference type="ARBA" id="ARBA00023015"/>
    </source>
</evidence>
<dbReference type="SUPFAM" id="SSF53697">
    <property type="entry name" value="SIS domain"/>
    <property type="match status" value="1"/>
</dbReference>
<dbReference type="EMBL" id="JBHUHT010000009">
    <property type="protein sequence ID" value="MFD2095370.1"/>
    <property type="molecule type" value="Genomic_DNA"/>
</dbReference>
<dbReference type="InterPro" id="IPR036388">
    <property type="entry name" value="WH-like_DNA-bd_sf"/>
</dbReference>
<dbReference type="InterPro" id="IPR009057">
    <property type="entry name" value="Homeodomain-like_sf"/>
</dbReference>
<dbReference type="RefSeq" id="WP_345338538.1">
    <property type="nucleotide sequence ID" value="NZ_BAABLI010000006.1"/>
</dbReference>
<dbReference type="InterPro" id="IPR046348">
    <property type="entry name" value="SIS_dom_sf"/>
</dbReference>
<dbReference type="InterPro" id="IPR000281">
    <property type="entry name" value="HTH_RpiR"/>
</dbReference>
<dbReference type="NCBIfam" id="NF008451">
    <property type="entry name" value="PRK11302.1"/>
    <property type="match status" value="1"/>
</dbReference>
<keyword evidence="7" id="KW-1185">Reference proteome</keyword>
<dbReference type="PROSITE" id="PS51464">
    <property type="entry name" value="SIS"/>
    <property type="match status" value="1"/>
</dbReference>
<dbReference type="InterPro" id="IPR035472">
    <property type="entry name" value="RpiR-like_SIS"/>
</dbReference>
<evidence type="ECO:0000313" key="6">
    <source>
        <dbReference type="EMBL" id="MFD2095370.1"/>
    </source>
</evidence>
<dbReference type="PANTHER" id="PTHR30514">
    <property type="entry name" value="GLUCOKINASE"/>
    <property type="match status" value="1"/>
</dbReference>
<feature type="domain" description="HTH rpiR-type" evidence="4">
    <location>
        <begin position="1"/>
        <end position="77"/>
    </location>
</feature>
<evidence type="ECO:0000256" key="3">
    <source>
        <dbReference type="ARBA" id="ARBA00023163"/>
    </source>
</evidence>
<feature type="domain" description="SIS" evidence="5">
    <location>
        <begin position="121"/>
        <end position="260"/>
    </location>
</feature>
<dbReference type="PROSITE" id="PS51071">
    <property type="entry name" value="HTH_RPIR"/>
    <property type="match status" value="1"/>
</dbReference>
<protein>
    <submittedName>
        <fullName evidence="6">MurR/RpiR family transcriptional regulator</fullName>
    </submittedName>
</protein>
<name>A0ABW4XIJ2_9GAMM</name>
<sequence>MNTLEKISKNLNGFSKSERKVAEVILASPQTAIHSSIAALAKMADVSEPTVNRFCRRLDTKGFPDFKLHLAQSLANGTPYVNRHVEESDGPDAYTSKIFETAMASLDTARNSLDSTQINRAVDILTQANKISFFGLGASASVAHDATNKFFRFNVPVVFFEDVLMQRMSCINSTEGDVVVLISHTGRTKSLVELARLARESDATVIAITSKDSPLAQEANLVLGMDVPEDTDIYMPMASRLAQLCLVDVLATGFTLRRGPRFRDNLRKVKESLKQSRFNKAEYD</sequence>
<evidence type="ECO:0000259" key="4">
    <source>
        <dbReference type="PROSITE" id="PS51071"/>
    </source>
</evidence>
<accession>A0ABW4XIJ2</accession>
<dbReference type="InterPro" id="IPR001347">
    <property type="entry name" value="SIS_dom"/>
</dbReference>
<dbReference type="InterPro" id="IPR047640">
    <property type="entry name" value="RpiR-like"/>
</dbReference>